<organism evidence="2 3">
    <name type="scientific">Oedothorax gibbosus</name>
    <dbReference type="NCBI Taxonomy" id="931172"/>
    <lineage>
        <taxon>Eukaryota</taxon>
        <taxon>Metazoa</taxon>
        <taxon>Ecdysozoa</taxon>
        <taxon>Arthropoda</taxon>
        <taxon>Chelicerata</taxon>
        <taxon>Arachnida</taxon>
        <taxon>Araneae</taxon>
        <taxon>Araneomorphae</taxon>
        <taxon>Entelegynae</taxon>
        <taxon>Araneoidea</taxon>
        <taxon>Linyphiidae</taxon>
        <taxon>Erigoninae</taxon>
        <taxon>Oedothorax</taxon>
    </lineage>
</organism>
<evidence type="ECO:0000256" key="1">
    <source>
        <dbReference type="SAM" id="MobiDB-lite"/>
    </source>
</evidence>
<evidence type="ECO:0000313" key="3">
    <source>
        <dbReference type="Proteomes" id="UP000827092"/>
    </source>
</evidence>
<comment type="caution">
    <text evidence="2">The sequence shown here is derived from an EMBL/GenBank/DDBJ whole genome shotgun (WGS) entry which is preliminary data.</text>
</comment>
<evidence type="ECO:0008006" key="4">
    <source>
        <dbReference type="Google" id="ProtNLM"/>
    </source>
</evidence>
<dbReference type="EMBL" id="JAFNEN010000274">
    <property type="protein sequence ID" value="KAG8187348.1"/>
    <property type="molecule type" value="Genomic_DNA"/>
</dbReference>
<reference evidence="2 3" key="1">
    <citation type="journal article" date="2022" name="Nat. Ecol. Evol.">
        <title>A masculinizing supergene underlies an exaggerated male reproductive morph in a spider.</title>
        <authorList>
            <person name="Hendrickx F."/>
            <person name="De Corte Z."/>
            <person name="Sonet G."/>
            <person name="Van Belleghem S.M."/>
            <person name="Kostlbacher S."/>
            <person name="Vangestel C."/>
        </authorList>
    </citation>
    <scope>NUCLEOTIDE SEQUENCE [LARGE SCALE GENOMIC DNA]</scope>
    <source>
        <strain evidence="2">W744_W776</strain>
    </source>
</reference>
<feature type="compositionally biased region" description="Polar residues" evidence="1">
    <location>
        <begin position="183"/>
        <end position="198"/>
    </location>
</feature>
<feature type="region of interest" description="Disordered" evidence="1">
    <location>
        <begin position="287"/>
        <end position="315"/>
    </location>
</feature>
<accession>A0AAV6UUB2</accession>
<feature type="compositionally biased region" description="Polar residues" evidence="1">
    <location>
        <begin position="206"/>
        <end position="216"/>
    </location>
</feature>
<gene>
    <name evidence="2" type="ORF">JTE90_011710</name>
</gene>
<name>A0AAV6UUB2_9ARAC</name>
<dbReference type="AlphaFoldDB" id="A0AAV6UUB2"/>
<proteinExistence type="predicted"/>
<feature type="region of interest" description="Disordered" evidence="1">
    <location>
        <begin position="183"/>
        <end position="219"/>
    </location>
</feature>
<keyword evidence="3" id="KW-1185">Reference proteome</keyword>
<dbReference type="Proteomes" id="UP000827092">
    <property type="component" value="Unassembled WGS sequence"/>
</dbReference>
<evidence type="ECO:0000313" key="2">
    <source>
        <dbReference type="EMBL" id="KAG8187348.1"/>
    </source>
</evidence>
<protein>
    <recommendedName>
        <fullName evidence="4">CCHC-type domain-containing protein</fullName>
    </recommendedName>
</protein>
<sequence>MVNFGIFIRSTQDDLTIIEKCKNLLASIQSDTKILHVHRDKARGGLKVVFDTDSSVEQLLQRKDLDVTLTIHALTTALIVHEAFPNNEEEFKKSIRNKIVEKVLDIKKVPLSAKYPEIGTGKWIIILDVPEIEDLDEFKAMGLPENKMLLKLPNNDCKLKVEFYCRLCHKGGHVQRKCLEAPTSSFSNSGKIASPKKSSSTKKNIHSPGTSSTNANPIDRYFQKTPPKIGIPPKPMQASAFRIRDIAEERSELFLKSLADKRDIKAFKVELGTEEVKRSLHILQDVKKEKHDTEDQLSPKGCSSAAASSTSTDKDGLEIVYESPGSHLHPDYIQNPPEIENQVTTTNCKRRISYEDDNSNQDPQARKKLRILPVVIPDGIRQIISGIPDQILDIQELEAFFTHAKKKSRPLEIVKVYTSDVEGFKRQLLEISRKYYMSPNVGSNADIQFVKMLQGVLKRFENPPPTPRNVSMTQQIGFEQSF</sequence>